<proteinExistence type="inferred from homology"/>
<protein>
    <submittedName>
        <fullName evidence="5">Patatin-like phospholipase family protein</fullName>
    </submittedName>
</protein>
<reference evidence="5" key="1">
    <citation type="submission" date="2020-09" db="EMBL/GenBank/DDBJ databases">
        <title>Rhizobia associated with sainfoin plants.</title>
        <authorList>
            <person name="Asharfi S."/>
            <person name="Kuzmanovic N."/>
            <person name="Bunk B."/>
            <person name="Sproeer C."/>
            <person name="Becker M."/>
            <person name="Thuenen T."/>
        </authorList>
    </citation>
    <scope>NUCLEOTIDE SEQUENCE</scope>
    <source>
        <strain evidence="5">OM4</strain>
    </source>
</reference>
<feature type="short sequence motif" description="DGA/G" evidence="3">
    <location>
        <begin position="204"/>
        <end position="206"/>
    </location>
</feature>
<dbReference type="SUPFAM" id="SSF52151">
    <property type="entry name" value="FabD/lysophospholipase-like"/>
    <property type="match status" value="1"/>
</dbReference>
<feature type="active site" description="Proton acceptor" evidence="3">
    <location>
        <position position="204"/>
    </location>
</feature>
<evidence type="ECO:0000313" key="6">
    <source>
        <dbReference type="Proteomes" id="UP001058098"/>
    </source>
</evidence>
<dbReference type="EMBL" id="CP062229">
    <property type="protein sequence ID" value="UVC17075.1"/>
    <property type="molecule type" value="Genomic_DNA"/>
</dbReference>
<sequence>MTYLPPRRSDGTAQKRRAQLPWPKDRPFRILSIDGGGICGILPAAILAELEQRFLGGKSIAACFDMIAGTSTGGIVALGLSHGKTAREIRDIYVERGGLIFPPPNAVQRVLRKARRIGRYAYDRDNLESELLRIFDDAPFGMARNRLVIPSFEGRYGEPWLYKTPHHPDYKKDRFERMVRVGLATAAAPTFFQALPNNGYTMVDGGLWANNPTMNALVDTMACFDIDRANIQILSLGCGETAFTVDAAKSKGGILQWRDIYFGSMRAQSLNALGQAYLLVGKDNVLRIDAPEAPSPISLDDHRRARTELPAMARVLVEAAGHRVEQMFLHSPTDPYVPVPLQSEVDQL</sequence>
<evidence type="ECO:0000259" key="4">
    <source>
        <dbReference type="PROSITE" id="PS51635"/>
    </source>
</evidence>
<evidence type="ECO:0000256" key="3">
    <source>
        <dbReference type="PROSITE-ProRule" id="PRU01161"/>
    </source>
</evidence>
<feature type="active site" description="Nucleophile" evidence="3">
    <location>
        <position position="71"/>
    </location>
</feature>
<feature type="domain" description="PNPLA" evidence="4">
    <location>
        <begin position="31"/>
        <end position="217"/>
    </location>
</feature>
<gene>
    <name evidence="5" type="ORF">IHQ72_08095</name>
</gene>
<dbReference type="Pfam" id="PF01734">
    <property type="entry name" value="Patatin"/>
    <property type="match status" value="1"/>
</dbReference>
<accession>A0ABY5R0S5</accession>
<dbReference type="Gene3D" id="3.40.1090.10">
    <property type="entry name" value="Cytosolic phospholipase A2 catalytic domain"/>
    <property type="match status" value="1"/>
</dbReference>
<dbReference type="CDD" id="cd07199">
    <property type="entry name" value="Pat17_PNPLA8_PNPLA9_like"/>
    <property type="match status" value="1"/>
</dbReference>
<evidence type="ECO:0000313" key="5">
    <source>
        <dbReference type="EMBL" id="UVC17075.1"/>
    </source>
</evidence>
<dbReference type="RefSeq" id="WP_258121954.1">
    <property type="nucleotide sequence ID" value="NZ_CP062229.1"/>
</dbReference>
<dbReference type="PANTHER" id="PTHR32176">
    <property type="entry name" value="XYLOSE ISOMERASE"/>
    <property type="match status" value="1"/>
</dbReference>
<keyword evidence="3" id="KW-0378">Hydrolase</keyword>
<dbReference type="InterPro" id="IPR016035">
    <property type="entry name" value="Acyl_Trfase/lysoPLipase"/>
</dbReference>
<dbReference type="PROSITE" id="PS51635">
    <property type="entry name" value="PNPLA"/>
    <property type="match status" value="1"/>
</dbReference>
<dbReference type="InterPro" id="IPR002641">
    <property type="entry name" value="PNPLA_dom"/>
</dbReference>
<dbReference type="NCBIfam" id="NF041079">
    <property type="entry name" value="CBASS_lipase"/>
    <property type="match status" value="1"/>
</dbReference>
<evidence type="ECO:0000256" key="2">
    <source>
        <dbReference type="ARBA" id="ARBA00023098"/>
    </source>
</evidence>
<comment type="similarity">
    <text evidence="1">Belongs to the patatin family.</text>
</comment>
<evidence type="ECO:0000256" key="1">
    <source>
        <dbReference type="ARBA" id="ARBA00010240"/>
    </source>
</evidence>
<keyword evidence="6" id="KW-1185">Reference proteome</keyword>
<feature type="short sequence motif" description="GXSXG" evidence="3">
    <location>
        <begin position="69"/>
        <end position="73"/>
    </location>
</feature>
<keyword evidence="2 3" id="KW-0443">Lipid metabolism</keyword>
<dbReference type="PANTHER" id="PTHR32176:SF92">
    <property type="entry name" value="XYLOSE ISOMERASE"/>
    <property type="match status" value="1"/>
</dbReference>
<keyword evidence="3" id="KW-0442">Lipid degradation</keyword>
<feature type="short sequence motif" description="GXGXXG" evidence="3">
    <location>
        <begin position="35"/>
        <end position="40"/>
    </location>
</feature>
<organism evidence="5 6">
    <name type="scientific">Mesorhizobium onobrychidis</name>
    <dbReference type="NCBI Taxonomy" id="2775404"/>
    <lineage>
        <taxon>Bacteria</taxon>
        <taxon>Pseudomonadati</taxon>
        <taxon>Pseudomonadota</taxon>
        <taxon>Alphaproteobacteria</taxon>
        <taxon>Hyphomicrobiales</taxon>
        <taxon>Phyllobacteriaceae</taxon>
        <taxon>Mesorhizobium</taxon>
    </lineage>
</organism>
<name>A0ABY5R0S5_9HYPH</name>
<dbReference type="Proteomes" id="UP001058098">
    <property type="component" value="Chromosome"/>
</dbReference>